<dbReference type="GO" id="GO:0000981">
    <property type="term" value="F:DNA-binding transcription factor activity, RNA polymerase II-specific"/>
    <property type="evidence" value="ECO:0007669"/>
    <property type="project" value="TreeGrafter"/>
</dbReference>
<reference evidence="14" key="1">
    <citation type="submission" date="2022-11" db="UniProtKB">
        <authorList>
            <consortium name="WormBaseParasite"/>
        </authorList>
    </citation>
    <scope>IDENTIFICATION</scope>
</reference>
<feature type="domain" description="C2H2-type" evidence="12">
    <location>
        <begin position="398"/>
        <end position="425"/>
    </location>
</feature>
<keyword evidence="6" id="KW-0805">Transcription regulation</keyword>
<feature type="domain" description="C2H2-type" evidence="12">
    <location>
        <begin position="341"/>
        <end position="369"/>
    </location>
</feature>
<evidence type="ECO:0000256" key="8">
    <source>
        <dbReference type="ARBA" id="ARBA00023163"/>
    </source>
</evidence>
<dbReference type="AlphaFoldDB" id="A0A914X380"/>
<dbReference type="FunFam" id="3.30.160.60:FF:000446">
    <property type="entry name" value="Zinc finger protein"/>
    <property type="match status" value="1"/>
</dbReference>
<feature type="domain" description="C2H2-type" evidence="12">
    <location>
        <begin position="457"/>
        <end position="485"/>
    </location>
</feature>
<dbReference type="Pfam" id="PF23611">
    <property type="entry name" value="zf-C2H2_16"/>
    <property type="match status" value="1"/>
</dbReference>
<dbReference type="FunFam" id="3.30.160.60:FF:002455">
    <property type="entry name" value="FI03704p"/>
    <property type="match status" value="1"/>
</dbReference>
<dbReference type="GO" id="GO:0008270">
    <property type="term" value="F:zinc ion binding"/>
    <property type="evidence" value="ECO:0007669"/>
    <property type="project" value="UniProtKB-KW"/>
</dbReference>
<dbReference type="GO" id="GO:0000122">
    <property type="term" value="P:negative regulation of transcription by RNA polymerase II"/>
    <property type="evidence" value="ECO:0007669"/>
    <property type="project" value="UniProtKB-ARBA"/>
</dbReference>
<keyword evidence="4 10" id="KW-0863">Zinc-finger</keyword>
<dbReference type="FunFam" id="3.30.160.60:FF:000049">
    <property type="entry name" value="transcriptional repressor CTCF isoform X1"/>
    <property type="match status" value="2"/>
</dbReference>
<dbReference type="InterPro" id="IPR056438">
    <property type="entry name" value="Znf-C2H2_CTCF"/>
</dbReference>
<accession>A0A914X380</accession>
<dbReference type="PROSITE" id="PS00028">
    <property type="entry name" value="ZINC_FINGER_C2H2_1"/>
    <property type="match status" value="7"/>
</dbReference>
<dbReference type="SMART" id="SM00355">
    <property type="entry name" value="ZnF_C2H2"/>
    <property type="match status" value="11"/>
</dbReference>
<dbReference type="PROSITE" id="PS50157">
    <property type="entry name" value="ZINC_FINGER_C2H2_2"/>
    <property type="match status" value="11"/>
</dbReference>
<sequence length="823" mass="91184">MDGRQKSSHQNATDDPGSELNLSAFLATFDGSAGASSDTEGGGPPLTSTPARGNAPSNHATMAGGTAMSKIDYGDCQQQTTYIVVNQSDSTTKHDHMADVDDLLAQLNAPGSRPSTIQGDDGVEIRVLPLSQTHMGQVMESGSSRQATMTLMQGSSGQQVLQMMPSTSMGESQQIMIPLDGSVHTIQAGNTILLPIIPTLMPDGKIEMRVAGNAIPYSAAAAASSSSSSTATSHLNFHVLQQQTLDPDDSFQSVDAQTDSVVDQATLAASGRMRPKEPANTKRLWNCEFCDYTNARRYLLVRHMKSHSEHRPHECHMCERSFKTASSLANHINTHTGLKPFDCDKCEMAFTTSGELVRHQRYRHTMEKPHKCPDCDYATVELSKLKRHVRSHTGERPFKCSVCSYTSADQYKMKRHVRVHTGERPYECEVCGARFTQSNSLKTHRLTHNPVQEKPMFPCEYCAVTCGRKTDLRIHIEKQHRQGKPLPCSKCGQAFPDRYSFRLHWKSHQGQKCFRCPHCPYQSAAQRHLEQHMMVHSDVKPFECSEPGCGRRFRQLAQLKRHHNVRHDPFYQVRVGEKTHVCPASSCGRPFRHLGNLKRHIEWHNENNTVEQQYEGEDGDDSFDAHVTAPSVSSSDAPAAATASTTSTTKQNASAVLQRIVKLENRKSVKVFNLTRTQGAATNRLKRPRGRPKKRTFKPEDLGMTNVKRRGRPKNQPAPAAVLDVVASLQNHSAEEQLDASANSSVAASEQLERELEERFGFDQVGDHHESAGARADEDRSGRDSAEHIIVDGDDDQEPMQADPIQYPHDAEGFPILAGVSQT</sequence>
<dbReference type="InterPro" id="IPR050329">
    <property type="entry name" value="GLI_C2H2-zinc-finger"/>
</dbReference>
<evidence type="ECO:0000256" key="4">
    <source>
        <dbReference type="ARBA" id="ARBA00022771"/>
    </source>
</evidence>
<dbReference type="PANTHER" id="PTHR19818:SF157">
    <property type="entry name" value="C2H2-TYPE DOMAIN-CONTAINING PROTEIN"/>
    <property type="match status" value="1"/>
</dbReference>
<dbReference type="FunFam" id="3.30.160.60:FF:000373">
    <property type="entry name" value="Putative transcriptional repressor ctcf"/>
    <property type="match status" value="1"/>
</dbReference>
<feature type="domain" description="C2H2-type" evidence="12">
    <location>
        <begin position="514"/>
        <end position="541"/>
    </location>
</feature>
<keyword evidence="5" id="KW-0862">Zinc</keyword>
<dbReference type="InterPro" id="IPR036236">
    <property type="entry name" value="Znf_C2H2_sf"/>
</dbReference>
<dbReference type="SUPFAM" id="SSF57667">
    <property type="entry name" value="beta-beta-alpha zinc fingers"/>
    <property type="match status" value="7"/>
</dbReference>
<feature type="region of interest" description="Disordered" evidence="11">
    <location>
        <begin position="1"/>
        <end position="63"/>
    </location>
</feature>
<evidence type="ECO:0000256" key="6">
    <source>
        <dbReference type="ARBA" id="ARBA00023015"/>
    </source>
</evidence>
<keyword evidence="13" id="KW-1185">Reference proteome</keyword>
<keyword evidence="7" id="KW-0238">DNA-binding</keyword>
<evidence type="ECO:0000256" key="10">
    <source>
        <dbReference type="PROSITE-ProRule" id="PRU00042"/>
    </source>
</evidence>
<feature type="domain" description="C2H2-type" evidence="12">
    <location>
        <begin position="486"/>
        <end position="513"/>
    </location>
</feature>
<dbReference type="FunFam" id="3.30.160.60:FF:000145">
    <property type="entry name" value="Zinc finger protein 574"/>
    <property type="match status" value="1"/>
</dbReference>
<feature type="region of interest" description="Disordered" evidence="11">
    <location>
        <begin position="614"/>
        <end position="652"/>
    </location>
</feature>
<feature type="region of interest" description="Disordered" evidence="11">
    <location>
        <begin position="763"/>
        <end position="811"/>
    </location>
</feature>
<dbReference type="GO" id="GO:0045944">
    <property type="term" value="P:positive regulation of transcription by RNA polymerase II"/>
    <property type="evidence" value="ECO:0007669"/>
    <property type="project" value="UniProtKB-ARBA"/>
</dbReference>
<organism evidence="13 14">
    <name type="scientific">Plectus sambesii</name>
    <dbReference type="NCBI Taxonomy" id="2011161"/>
    <lineage>
        <taxon>Eukaryota</taxon>
        <taxon>Metazoa</taxon>
        <taxon>Ecdysozoa</taxon>
        <taxon>Nematoda</taxon>
        <taxon>Chromadorea</taxon>
        <taxon>Plectida</taxon>
        <taxon>Plectina</taxon>
        <taxon>Plectoidea</taxon>
        <taxon>Plectidae</taxon>
        <taxon>Plectus</taxon>
    </lineage>
</organism>
<feature type="domain" description="C2H2-type" evidence="12">
    <location>
        <begin position="285"/>
        <end position="312"/>
    </location>
</feature>
<evidence type="ECO:0000256" key="2">
    <source>
        <dbReference type="ARBA" id="ARBA00022723"/>
    </source>
</evidence>
<dbReference type="GO" id="GO:0000978">
    <property type="term" value="F:RNA polymerase II cis-regulatory region sequence-specific DNA binding"/>
    <property type="evidence" value="ECO:0007669"/>
    <property type="project" value="TreeGrafter"/>
</dbReference>
<keyword evidence="9" id="KW-0539">Nucleus</keyword>
<evidence type="ECO:0000259" key="12">
    <source>
        <dbReference type="PROSITE" id="PS50157"/>
    </source>
</evidence>
<dbReference type="PANTHER" id="PTHR19818">
    <property type="entry name" value="ZINC FINGER PROTEIN ZIC AND GLI"/>
    <property type="match status" value="1"/>
</dbReference>
<evidence type="ECO:0000313" key="14">
    <source>
        <dbReference type="WBParaSite" id="PSAMB.scaffold614size45634.g7445.t1"/>
    </source>
</evidence>
<evidence type="ECO:0000256" key="1">
    <source>
        <dbReference type="ARBA" id="ARBA00004123"/>
    </source>
</evidence>
<dbReference type="WBParaSite" id="PSAMB.scaffold614size45634.g7445.t1">
    <property type="protein sequence ID" value="PSAMB.scaffold614size45634.g7445.t1"/>
    <property type="gene ID" value="PSAMB.scaffold614size45634.g7445"/>
</dbReference>
<dbReference type="Proteomes" id="UP000887566">
    <property type="component" value="Unplaced"/>
</dbReference>
<feature type="compositionally biased region" description="Basic and acidic residues" evidence="11">
    <location>
        <begin position="763"/>
        <end position="791"/>
    </location>
</feature>
<evidence type="ECO:0000256" key="9">
    <source>
        <dbReference type="ARBA" id="ARBA00023242"/>
    </source>
</evidence>
<dbReference type="Pfam" id="PF00096">
    <property type="entry name" value="zf-C2H2"/>
    <property type="match status" value="6"/>
</dbReference>
<keyword evidence="8" id="KW-0804">Transcription</keyword>
<comment type="subcellular location">
    <subcellularLocation>
        <location evidence="1">Nucleus</location>
    </subcellularLocation>
</comment>
<dbReference type="InterPro" id="IPR013087">
    <property type="entry name" value="Znf_C2H2_type"/>
</dbReference>
<feature type="domain" description="C2H2-type" evidence="12">
    <location>
        <begin position="370"/>
        <end position="397"/>
    </location>
</feature>
<keyword evidence="2" id="KW-0479">Metal-binding</keyword>
<feature type="region of interest" description="Disordered" evidence="11">
    <location>
        <begin position="678"/>
        <end position="700"/>
    </location>
</feature>
<feature type="domain" description="C2H2-type" evidence="12">
    <location>
        <begin position="313"/>
        <end position="340"/>
    </location>
</feature>
<feature type="domain" description="C2H2-type" evidence="12">
    <location>
        <begin position="580"/>
        <end position="609"/>
    </location>
</feature>
<keyword evidence="3" id="KW-0677">Repeat</keyword>
<dbReference type="GO" id="GO:0005634">
    <property type="term" value="C:nucleus"/>
    <property type="evidence" value="ECO:0007669"/>
    <property type="project" value="UniProtKB-SubCell"/>
</dbReference>
<feature type="domain" description="C2H2-type" evidence="12">
    <location>
        <begin position="426"/>
        <end position="453"/>
    </location>
</feature>
<feature type="domain" description="C2H2-type" evidence="12">
    <location>
        <begin position="542"/>
        <end position="567"/>
    </location>
</feature>
<protein>
    <submittedName>
        <fullName evidence="14">C2H2-type domain-containing protein</fullName>
    </submittedName>
</protein>
<feature type="compositionally biased region" description="Low complexity" evidence="11">
    <location>
        <begin position="627"/>
        <end position="649"/>
    </location>
</feature>
<evidence type="ECO:0000256" key="5">
    <source>
        <dbReference type="ARBA" id="ARBA00022833"/>
    </source>
</evidence>
<evidence type="ECO:0000313" key="13">
    <source>
        <dbReference type="Proteomes" id="UP000887566"/>
    </source>
</evidence>
<name>A0A914X380_9BILA</name>
<feature type="compositionally biased region" description="Polar residues" evidence="11">
    <location>
        <begin position="46"/>
        <end position="60"/>
    </location>
</feature>
<dbReference type="Gene3D" id="3.30.160.60">
    <property type="entry name" value="Classic Zinc Finger"/>
    <property type="match status" value="9"/>
</dbReference>
<evidence type="ECO:0000256" key="7">
    <source>
        <dbReference type="ARBA" id="ARBA00023125"/>
    </source>
</evidence>
<proteinExistence type="predicted"/>
<evidence type="ECO:0000256" key="11">
    <source>
        <dbReference type="SAM" id="MobiDB-lite"/>
    </source>
</evidence>
<evidence type="ECO:0000256" key="3">
    <source>
        <dbReference type="ARBA" id="ARBA00022737"/>
    </source>
</evidence>
<feature type="compositionally biased region" description="Basic residues" evidence="11">
    <location>
        <begin position="684"/>
        <end position="696"/>
    </location>
</feature>